<feature type="domain" description="DUF7507" evidence="3">
    <location>
        <begin position="3998"/>
        <end position="4097"/>
    </location>
</feature>
<feature type="domain" description="DUF7507" evidence="3">
    <location>
        <begin position="4334"/>
        <end position="4431"/>
    </location>
</feature>
<feature type="compositionally biased region" description="Polar residues" evidence="1">
    <location>
        <begin position="1755"/>
        <end position="1765"/>
    </location>
</feature>
<dbReference type="RefSeq" id="WP_122192264.1">
    <property type="nucleotide sequence ID" value="NZ_RFFG01000001.1"/>
</dbReference>
<dbReference type="PANTHER" id="PTHR34819">
    <property type="entry name" value="LARGE CYSTEINE-RICH PERIPLASMIC PROTEIN OMCB"/>
    <property type="match status" value="1"/>
</dbReference>
<feature type="domain" description="DUF7507" evidence="3">
    <location>
        <begin position="1548"/>
        <end position="1643"/>
    </location>
</feature>
<feature type="domain" description="DUF7507" evidence="3">
    <location>
        <begin position="3440"/>
        <end position="3539"/>
    </location>
</feature>
<organism evidence="5 6">
    <name type="scientific">Actinomadura harenae</name>
    <dbReference type="NCBI Taxonomy" id="2483351"/>
    <lineage>
        <taxon>Bacteria</taxon>
        <taxon>Bacillati</taxon>
        <taxon>Actinomycetota</taxon>
        <taxon>Actinomycetes</taxon>
        <taxon>Streptosporangiales</taxon>
        <taxon>Thermomonosporaceae</taxon>
        <taxon>Actinomadura</taxon>
    </lineage>
</organism>
<comment type="caution">
    <text evidence="5">The sequence shown here is derived from an EMBL/GenBank/DDBJ whole genome shotgun (WGS) entry which is preliminary data.</text>
</comment>
<dbReference type="SMART" id="SM00710">
    <property type="entry name" value="PbH1"/>
    <property type="match status" value="9"/>
</dbReference>
<keyword evidence="6" id="KW-1185">Reference proteome</keyword>
<feature type="region of interest" description="Disordered" evidence="1">
    <location>
        <begin position="2519"/>
        <end position="2539"/>
    </location>
</feature>
<dbReference type="InterPro" id="IPR055354">
    <property type="entry name" value="DUF7507"/>
</dbReference>
<feature type="region of interest" description="Disordered" evidence="1">
    <location>
        <begin position="3520"/>
        <end position="3557"/>
    </location>
</feature>
<feature type="domain" description="DUF7507" evidence="3">
    <location>
        <begin position="1994"/>
        <end position="2090"/>
    </location>
</feature>
<feature type="domain" description="DUF7507" evidence="3">
    <location>
        <begin position="2771"/>
        <end position="2869"/>
    </location>
</feature>
<dbReference type="PANTHER" id="PTHR34819:SF3">
    <property type="entry name" value="CELL SURFACE PROTEIN"/>
    <property type="match status" value="1"/>
</dbReference>
<feature type="domain" description="DUF7507" evidence="3">
    <location>
        <begin position="3663"/>
        <end position="3758"/>
    </location>
</feature>
<feature type="compositionally biased region" description="Low complexity" evidence="1">
    <location>
        <begin position="3977"/>
        <end position="3987"/>
    </location>
</feature>
<dbReference type="OrthoDB" id="3225333at2"/>
<feature type="region of interest" description="Disordered" evidence="1">
    <location>
        <begin position="4189"/>
        <end position="4215"/>
    </location>
</feature>
<dbReference type="Gene3D" id="2.60.40.10">
    <property type="entry name" value="Immunoglobulins"/>
    <property type="match status" value="17"/>
</dbReference>
<feature type="region of interest" description="Disordered" evidence="1">
    <location>
        <begin position="1745"/>
        <end position="1767"/>
    </location>
</feature>
<feature type="domain" description="DUF7507" evidence="3">
    <location>
        <begin position="3217"/>
        <end position="3316"/>
    </location>
</feature>
<feature type="domain" description="DUF7507" evidence="3">
    <location>
        <begin position="4221"/>
        <end position="4320"/>
    </location>
</feature>
<feature type="domain" description="DUF7507" evidence="3">
    <location>
        <begin position="1659"/>
        <end position="1757"/>
    </location>
</feature>
<feature type="domain" description="DUF7507" evidence="3">
    <location>
        <begin position="3328"/>
        <end position="3423"/>
    </location>
</feature>
<feature type="region of interest" description="Disordered" evidence="1">
    <location>
        <begin position="3187"/>
        <end position="3207"/>
    </location>
</feature>
<feature type="compositionally biased region" description="Polar residues" evidence="1">
    <location>
        <begin position="1513"/>
        <end position="1537"/>
    </location>
</feature>
<feature type="domain" description="DUF7507" evidence="3">
    <location>
        <begin position="3551"/>
        <end position="3646"/>
    </location>
</feature>
<feature type="region of interest" description="Disordered" evidence="1">
    <location>
        <begin position="2964"/>
        <end position="2987"/>
    </location>
</feature>
<feature type="domain" description="DUF7507" evidence="3">
    <location>
        <begin position="428"/>
        <end position="524"/>
    </location>
</feature>
<dbReference type="InterPro" id="IPR047589">
    <property type="entry name" value="DUF11_rpt"/>
</dbReference>
<keyword evidence="2" id="KW-0732">Signal</keyword>
<feature type="domain" description="DUF7507" evidence="3">
    <location>
        <begin position="4110"/>
        <end position="4208"/>
    </location>
</feature>
<feature type="compositionally biased region" description="Polar residues" evidence="1">
    <location>
        <begin position="4206"/>
        <end position="4215"/>
    </location>
</feature>
<evidence type="ECO:0000259" key="4">
    <source>
        <dbReference type="Pfam" id="PF25564"/>
    </source>
</evidence>
<feature type="domain" description="DUF7507" evidence="3">
    <location>
        <begin position="2325"/>
        <end position="2421"/>
    </location>
</feature>
<feature type="domain" description="DUF7507" evidence="3">
    <location>
        <begin position="1210"/>
        <end position="1307"/>
    </location>
</feature>
<feature type="domain" description="DUF7507" evidence="3">
    <location>
        <begin position="2660"/>
        <end position="2758"/>
    </location>
</feature>
<dbReference type="InterPro" id="IPR051172">
    <property type="entry name" value="Chlamydia_OmcB"/>
</dbReference>
<feature type="domain" description="DUF7507" evidence="3">
    <location>
        <begin position="2883"/>
        <end position="2981"/>
    </location>
</feature>
<feature type="region of interest" description="Disordered" evidence="1">
    <location>
        <begin position="3968"/>
        <end position="3987"/>
    </location>
</feature>
<feature type="domain" description="DUF7507" evidence="3">
    <location>
        <begin position="1771"/>
        <end position="1869"/>
    </location>
</feature>
<feature type="domain" description="DUF7507" evidence="3">
    <location>
        <begin position="540"/>
        <end position="632"/>
    </location>
</feature>
<feature type="domain" description="DUF7507" evidence="3">
    <location>
        <begin position="652"/>
        <end position="750"/>
    </location>
</feature>
<feature type="domain" description="DUF7507" evidence="3">
    <location>
        <begin position="2548"/>
        <end position="2644"/>
    </location>
</feature>
<gene>
    <name evidence="5" type="ORF">EBO15_00530</name>
</gene>
<feature type="domain" description="DUF7507" evidence="3">
    <location>
        <begin position="2437"/>
        <end position="2533"/>
    </location>
</feature>
<dbReference type="EMBL" id="RFFG01000001">
    <property type="protein sequence ID" value="RMI47819.1"/>
    <property type="molecule type" value="Genomic_DNA"/>
</dbReference>
<feature type="domain" description="DUF7507" evidence="3">
    <location>
        <begin position="2102"/>
        <end position="2198"/>
    </location>
</feature>
<feature type="region of interest" description="Disordered" evidence="1">
    <location>
        <begin position="3852"/>
        <end position="3880"/>
    </location>
</feature>
<evidence type="ECO:0000256" key="2">
    <source>
        <dbReference type="SAM" id="SignalP"/>
    </source>
</evidence>
<feature type="domain" description="DUF7507" evidence="3">
    <location>
        <begin position="2214"/>
        <end position="2313"/>
    </location>
</feature>
<name>A0A3M2ME95_9ACTN</name>
<feature type="compositionally biased region" description="Polar residues" evidence="1">
    <location>
        <begin position="4189"/>
        <end position="4198"/>
    </location>
</feature>
<feature type="domain" description="DUF7507" evidence="3">
    <location>
        <begin position="3106"/>
        <end position="3205"/>
    </location>
</feature>
<feature type="region of interest" description="Disordered" evidence="1">
    <location>
        <begin position="2740"/>
        <end position="2763"/>
    </location>
</feature>
<evidence type="ECO:0000313" key="5">
    <source>
        <dbReference type="EMBL" id="RMI47819.1"/>
    </source>
</evidence>
<feature type="compositionally biased region" description="Low complexity" evidence="1">
    <location>
        <begin position="3540"/>
        <end position="3552"/>
    </location>
</feature>
<reference evidence="5 6" key="1">
    <citation type="submission" date="2018-10" db="EMBL/GenBank/DDBJ databases">
        <title>Isolation from soil.</title>
        <authorList>
            <person name="Hu J."/>
        </authorList>
    </citation>
    <scope>NUCLEOTIDE SEQUENCE [LARGE SCALE GENOMIC DNA]</scope>
    <source>
        <strain evidence="5 6">NEAU-Ht49</strain>
    </source>
</reference>
<feature type="compositionally biased region" description="Low complexity" evidence="1">
    <location>
        <begin position="3868"/>
        <end position="3878"/>
    </location>
</feature>
<feature type="domain" description="DUF7507" evidence="3">
    <location>
        <begin position="2995"/>
        <end position="3093"/>
    </location>
</feature>
<feature type="domain" description="DUF7507" evidence="3">
    <location>
        <begin position="1098"/>
        <end position="1193"/>
    </location>
</feature>
<feature type="domain" description="DUF7507" evidence="3">
    <location>
        <begin position="3886"/>
        <end position="3984"/>
    </location>
</feature>
<evidence type="ECO:0000259" key="3">
    <source>
        <dbReference type="Pfam" id="PF24346"/>
    </source>
</evidence>
<dbReference type="InterPro" id="IPR006626">
    <property type="entry name" value="PbH1"/>
</dbReference>
<feature type="compositionally biased region" description="Polar residues" evidence="1">
    <location>
        <begin position="3187"/>
        <end position="3200"/>
    </location>
</feature>
<accession>A0A3M2ME95</accession>
<feature type="domain" description="DUF7507" evidence="3">
    <location>
        <begin position="987"/>
        <end position="1086"/>
    </location>
</feature>
<evidence type="ECO:0000256" key="1">
    <source>
        <dbReference type="SAM" id="MobiDB-lite"/>
    </source>
</evidence>
<sequence>MFRRLSKTRAFTAVVVSFAMVAATMSPAVTRHSHAAAAVKRPPAAVPAAVPATSPGSPGRPQPATAVFSENFENRQSSLPIRLNNYTGQFGMTYTADQAWLQNCNGWVAAFSDPGGSSPSVATQVADCNPASGGPGTPGTQAWNHVRQLAQALGVLNGTPNTADNHAVSAYTNGHINNGDPGAGKVEFQTAKQIPLTEHGRFLTFSVNAAETSCDTNKNHALLNFYLVNGASETPVTSQAVNPCTRGSQVSPGFWAGTFPGDAPLLYSGDSVGLKMTNGQGSGNGNDHAFDDVRLMDVTPQLDKAFDLTTIRVGQTSKLTFTITNTSDLLVKSGWSFTDTLPSGLRLGNPANATTTCTSADIGAAAGDDKISVTNGSLAAGQASCTVTVDVTSGTVGTYTNGPSDITDSLGLNPPGESTLQVTDAAVPSLRVEKSGSPDTFTNVGDTLTYTYRVTNTGNVTMNNVRVRDNLPGVSAITCAATTLAAGDGTDCTATYRVTQADVDAGSVHNVAIASGVPEGGTDPVDSPPSDLTTRAPVVPGISIVKLADLSNYHDPGQTITYTYHVTNTGNVALNTVGVTDNLTGLSAVNCPQTTLAVGQSMDCTATYVTTQADVDAGAISNTATAHGIPQSLTEPIVSAPSQVTIPAIADPAITLVKTPDPTTFSAPGQQITYSYLVTNTGNDTLSNVNVTDDLPGISAVTCPQTTLAPNESMTCTATYVTTQQDLDNGSVFNVAVAHGTAPAATEPTDSAPADATVIGKANPGITVAKSADRSSFTAAGQPITYTYKVTNTGNVTLNDVGINDPLPGLSTPTCLTTTLPAGGSTDCTATYTTTQADVDAGAVHNEASAHGTPQGATGPIESPLSEVTVPAVANPSIALSKVPNRLTYPGAGVVITYQYVVTNTGNVTLTDVGITDAHTGLSPVTCPLTTLPPGGRTVCIGTYTTTAQDVLNGEITNTATAHGTPPGATGPTVSAPATATVRGEANPALTIEKSADPTTFTFAGQPITYSYVVTNNGNDPLTDVAVRDDLLGPGAVTCPVTVLNPGQSTTCTGTYIPTQADMDRGSVVNTAIAVGTNVDGAEIDSAPSEAIVTGVPNPSMALVKFGYPPSFSGPGQTITYTYHILNTGDVTLTNVGVTDDLPGLSPITCNTTTLAPGQATDCFATYVTTQADVDFGSVHNVATAHGTPPGGTGPIDSPQAEVTIPAVSSPAITLTKTPEPTTFSAVGQQITYTYRVTNTGNVTLSDVGITDDLPGLGPIMCPTTTLAPGESMDCTAEYVTTQEDLDAGLIHNTATAHGTAPGGTEPTVSAPAEADVTAEPNHGITLAKSADVTSYSRPGETITYTYRVTNTGNQTLTDVGVTDNLPGLTAIECPQTTLAPGESMDCTATYVTTQQDVDNESIHNVATAHGTPPGPGTEPIESPTSEVTIPAVLTPAIEVHKTADPTTFSGPGETITYTYKVTNTGDVTLHNVGVTDDLPGLSPIGCPLTTLAPDESMDCAATYVTTQQDVDNGSIHNTATSHGTTPDGTQTVTSEPSEADVELEPRPAIEIRKSADPMLYTTVGQGIIYSYTVTNTGNVRLDNVGVNDPLTGMFGTTCGAATLNPGESTGCTALYTVTQEDIDNGSIFNEATAHGTAPGATEPTVSEPSDVTVTAEVTPELMLHKFADLMTYSAAGQQITYFYEITNTGNVTLNDVGVKDTLIQPFEIFCPTTTIAPHETIHCTATYIVTQQDVDNGSIFNEAIAHGTAPGSPTPTESNPSDVTVTAEHNPGITVAKSAEPPTFSSAGYVITYSYHVVNDGNVTLHDVHVVDDLPGLSPVTCPESTLTAGESMVCTATYVTTQADLDAGSIHNTAVARGTAPDGGILESPPSDVIVIAEAGPAITIEKTPEPPTFSAPGQQITYTYHVTNTGNVTLTDVGVTDDLPGLSLITCGQTTLAPGETTDCTATYITTPQDLANGKITNTATSHGTAPGATEPTVSPPADAVVTVEPNPGITLAKSASPQTVSSVGEQVTYTYHIVNTGNVTLYGVHVSDDLVPVGCPGTPLPPGEAMDCTMTYTVTQADLDAGSIHNTAVARGSTPNGDTIESPPSEETVLAVPNPALVLQKTSEPTTFTAAGQQITYTYHVTNTGNVTLNNIGITDDLPGVTPATCGTTTLAPGESTDCVATYITTPQDVANGQIRNVATAHGTAPGSTEPTVSPPSEAIVTLAANPGITVAKSATPSTFSGAGETIHYSYEVVNDGNVALDNVHITDSLPGLSPVTCLTTTLQPGASTTCTATYVTTQADVDAGAIFNTATAHGTAPDGNAVDSPPSDFTVLAVPSPEIQLQKSADPTTFSAAGQQITYTYQVTNTGNTTLNNVGITDDLPGVTPAFCPTTVLAPGESTTCTATYTTTQADLDRGSIHNVANAHGTAPGATEPTVSGPSEAVVTAEHNPGITVAKSAEPTTFSGPGQTITYTYVVTNTGNVTLTDVGINDALPGLSGVTCDTTTLPAGGTATCTATYVTTLADLDAGSVHNSATAHGTPPSGIPEESPPSEVTVLAEAAPALEIQKTADPATYSAVGQQITYTYHVVNTGNVTMNNVGITDDLPGVTPALCGSTTLAPGDSTACTATYTVTQADLDNGSVHNVATAHGTAPGATEPTVSGPSEAVVTAVPNPGITVAKSADPSTFSSAGQAITYSYHVVNTGNVTLTDVGVTDDLPGLSAINCPVTTLAAGASTTCTATYVTTQADMDNGAVHNSATAHGTPPGGTPEESPPSDVTVTAVPNPAITVQKTADPTTYSAAGQQITYTYHVTNTGNVTLTDVGVNDALSGVSPVACELTTLTVGQTTTCTATYTTTQADVDAGSITNLATSHGTAPGATEPTESTPDSVTVTSVPSPALTLEKTAEPTTYSAAGQQITYTYHVTNTGNVTLSNVGITDVLPGVSGATCDLTTLAVGQSTDCFATYTTTQQDVDNGSITNSATAHGTAPGATEPTESGPSEATVTAIANPGITVAKSSDVTSFSGPGETITYTYHVVNTGNVTLTNVGVDDNLAGLTGITCDRTTLSAGESATCTATYVTTQQDVDNGLVHNVATAHGTPPSGTPEESPPSEVTVISVPEPAMTVQKSAEPTTYSAAGQTITYTYEVVNTGNVTLHGVGITDALPGLSAIVCGTTVLAPGASTTCTATYVVTQQDVDNGSITNAATAHGTTPNDEPTESEPSEVTVDAVHNPGITVAKSADPSTFSGPNQTITYTYHVVNTGNVTLTNVGVTDALPGLSAVICNSTTLAAGESTDCTATYTTTQADVDAGSIHNVATGHGTPPTGPPLESPPSEDTVIATPNPAMTVTKTAEPTTYSAAGQQITYTYHVTNTGNLTLNNVGVTDAHPGLSAITCGTTTLAPGQSTTCTATYVTTQQDVDHGAIIDSATAHGTPPGATEPIESPPSEETVEAVHNPGITVAKSSEPSEFTGPGQTITYTYHVVNTGNVTLTNVGVTDDLPGLSAVTCDATTLAAGESATCTATYTTTQADVDAGSVHNSAAGHGTPPTGPPLESPPSEVTVPSVPSPAMTVQKTAEPTTFSAAGQTITYTYHLVNTGNVTLNAVGVTDDLPGLSAVTCDTTTLAPGESATCTATYTTTQADVDAGSIHNVATGHGTPPGATEPIESPPDEATVTATASPAMTVTKSAEPMTYSAAGQQITYTYHVTNTGNVTLTNVGITDTHPGLSAVTCGQTTLPAGESTTCLATYVTTQQDVDHGSITNAATGHGTPPGATEPIESPPTEETVEAVHNPGITVAKSSEPSEFTAAGQTITYTYHIVNTGNVTLTNVGVTDHLAGLSAITCGQTTLTAGQSTNCTATYTTTQADVDNGSVHNSATGHGTTPGGEPLESPPSEVTVPAEPNPAMTVVKTAVPSTFSAAGQQITYSYQVTNTGNVTLKNIGITDTHPGLSAITCDQTTLAPGDSATCLATYVTTQQDVDNGSVHNAATGHGTPPGTTEPIESPPTEETVEAVHNPGITVAKSSEPPTFTGPGQTITYTYHVVNTGNVTLAGVGITDALPGLSAITCGTTTLTAGESTDCTATYVTTQADVDAGSVHNIATGHGTPPTGPPLESPPSEVTVIAVPGPAMTVTKSAGPTTFDAAGETITYTYHVTNTGNVTMSDVGITDALPGLSPITCGQTTLAVGESTDCTATYVTTQQDVANGSIHNSATSHGTAPGATEPTDSPPSEVTVTANAKPAISLRKSVVPSSFTHAGQDLQYRYEVTNTGNAPLTNVGVTDALPGLSAIQCPRTTLQPGESVVCTATYRTTQQDVDRGSIHNVATAHGTPPNGKPIESPPSEVTEKFVGKGKISIRKFVHPKSYSRVGQVLHFTYRVTNTGTATLTDVRIHDRLRGLSAIHCPKRTLAPGESMICTAHYRIRKDDLYEKIVRNRAYAQGTPQGTHRTVTSREATAKAYGHIPVTG</sequence>
<feature type="domain" description="DUF7507" evidence="3">
    <location>
        <begin position="3775"/>
        <end position="3874"/>
    </location>
</feature>
<dbReference type="Proteomes" id="UP000282674">
    <property type="component" value="Unassembled WGS sequence"/>
</dbReference>
<feature type="domain" description="DUF7933" evidence="4">
    <location>
        <begin position="300"/>
        <end position="415"/>
    </location>
</feature>
<dbReference type="NCBIfam" id="TIGR01451">
    <property type="entry name" value="B_ant_repeat"/>
    <property type="match status" value="32"/>
</dbReference>
<feature type="compositionally biased region" description="Low complexity" evidence="1">
    <location>
        <begin position="2528"/>
        <end position="2539"/>
    </location>
</feature>
<feature type="domain" description="DUF7507" evidence="3">
    <location>
        <begin position="1883"/>
        <end position="1978"/>
    </location>
</feature>
<dbReference type="Pfam" id="PF24346">
    <property type="entry name" value="DUF7507"/>
    <property type="match status" value="36"/>
</dbReference>
<dbReference type="GO" id="GO:0005975">
    <property type="term" value="P:carbohydrate metabolic process"/>
    <property type="evidence" value="ECO:0007669"/>
    <property type="project" value="UniProtKB-ARBA"/>
</dbReference>
<dbReference type="Pfam" id="PF25564">
    <property type="entry name" value="DUF7933"/>
    <property type="match status" value="1"/>
</dbReference>
<dbReference type="InterPro" id="IPR013783">
    <property type="entry name" value="Ig-like_fold"/>
</dbReference>
<feature type="signal peptide" evidence="2">
    <location>
        <begin position="1"/>
        <end position="28"/>
    </location>
</feature>
<feature type="domain" description="DUF7507" evidence="3">
    <location>
        <begin position="875"/>
        <end position="974"/>
    </location>
</feature>
<feature type="domain" description="DUF7507" evidence="3">
    <location>
        <begin position="1324"/>
        <end position="1415"/>
    </location>
</feature>
<evidence type="ECO:0000313" key="6">
    <source>
        <dbReference type="Proteomes" id="UP000282674"/>
    </source>
</evidence>
<feature type="domain" description="DUF7507" evidence="3">
    <location>
        <begin position="1435"/>
        <end position="1534"/>
    </location>
</feature>
<feature type="chain" id="PRO_5039076612" evidence="2">
    <location>
        <begin position="29"/>
        <end position="4447"/>
    </location>
</feature>
<protein>
    <submittedName>
        <fullName evidence="5">DUF11 domain-containing protein</fullName>
    </submittedName>
</protein>
<proteinExistence type="predicted"/>
<dbReference type="InterPro" id="IPR057693">
    <property type="entry name" value="DUF7933"/>
</dbReference>
<feature type="region of interest" description="Disordered" evidence="1">
    <location>
        <begin position="1513"/>
        <end position="1541"/>
    </location>
</feature>
<feature type="domain" description="DUF7507" evidence="3">
    <location>
        <begin position="763"/>
        <end position="857"/>
    </location>
</feature>